<dbReference type="OrthoDB" id="10593170at2759"/>
<proteinExistence type="predicted"/>
<evidence type="ECO:0000313" key="2">
    <source>
        <dbReference type="Proteomes" id="UP000297452"/>
    </source>
</evidence>
<sequence length="101" mass="11178">MKKPSLSCPSTAIAGDRADKTPELAYSLSTLVETYLAGLQDLVLRIQCPIVDLDSICNHNAWFPYCDPRHFLSKFLPPLKSSIFILMLIIANQGLSRLTAV</sequence>
<dbReference type="AlphaFoldDB" id="A0A4Z1HL14"/>
<keyword evidence="2" id="KW-1185">Reference proteome</keyword>
<protein>
    <submittedName>
        <fullName evidence="1">Uncharacterized protein</fullName>
    </submittedName>
</protein>
<name>A0A4Z1HL14_9HELO</name>
<dbReference type="EMBL" id="PQXJ01000419">
    <property type="protein sequence ID" value="TGO49728.1"/>
    <property type="molecule type" value="Genomic_DNA"/>
</dbReference>
<dbReference type="Proteomes" id="UP000297452">
    <property type="component" value="Unassembled WGS sequence"/>
</dbReference>
<gene>
    <name evidence="1" type="ORF">BOTNAR_0419g00030</name>
</gene>
<accession>A0A4Z1HL14</accession>
<comment type="caution">
    <text evidence="1">The sequence shown here is derived from an EMBL/GenBank/DDBJ whole genome shotgun (WGS) entry which is preliminary data.</text>
</comment>
<evidence type="ECO:0000313" key="1">
    <source>
        <dbReference type="EMBL" id="TGO49728.1"/>
    </source>
</evidence>
<reference evidence="1 2" key="1">
    <citation type="submission" date="2017-12" db="EMBL/GenBank/DDBJ databases">
        <title>Comparative genomics of Botrytis spp.</title>
        <authorList>
            <person name="Valero-Jimenez C.A."/>
            <person name="Tapia P."/>
            <person name="Veloso J."/>
            <person name="Silva-Moreno E."/>
            <person name="Staats M."/>
            <person name="Valdes J.H."/>
            <person name="Van Kan J.A.L."/>
        </authorList>
    </citation>
    <scope>NUCLEOTIDE SEQUENCE [LARGE SCALE GENOMIC DNA]</scope>
    <source>
        <strain evidence="1 2">MUCL2120</strain>
    </source>
</reference>
<organism evidence="1 2">
    <name type="scientific">Botryotinia narcissicola</name>
    <dbReference type="NCBI Taxonomy" id="278944"/>
    <lineage>
        <taxon>Eukaryota</taxon>
        <taxon>Fungi</taxon>
        <taxon>Dikarya</taxon>
        <taxon>Ascomycota</taxon>
        <taxon>Pezizomycotina</taxon>
        <taxon>Leotiomycetes</taxon>
        <taxon>Helotiales</taxon>
        <taxon>Sclerotiniaceae</taxon>
        <taxon>Botryotinia</taxon>
    </lineage>
</organism>